<keyword evidence="3" id="KW-1185">Reference proteome</keyword>
<reference evidence="2 3" key="1">
    <citation type="journal article" date="2018" name="Sci. Rep.">
        <title>Genomic signatures of local adaptation to the degree of environmental predictability in rotifers.</title>
        <authorList>
            <person name="Franch-Gras L."/>
            <person name="Hahn C."/>
            <person name="Garcia-Roger E.M."/>
            <person name="Carmona M.J."/>
            <person name="Serra M."/>
            <person name="Gomez A."/>
        </authorList>
    </citation>
    <scope>NUCLEOTIDE SEQUENCE [LARGE SCALE GENOMIC DNA]</scope>
    <source>
        <strain evidence="2">HYR1</strain>
    </source>
</reference>
<evidence type="ECO:0000313" key="2">
    <source>
        <dbReference type="EMBL" id="RNA27453.1"/>
    </source>
</evidence>
<feature type="region of interest" description="Disordered" evidence="1">
    <location>
        <begin position="1"/>
        <end position="25"/>
    </location>
</feature>
<evidence type="ECO:0000313" key="3">
    <source>
        <dbReference type="Proteomes" id="UP000276133"/>
    </source>
</evidence>
<sequence length="97" mass="11355">MWLNCRSLDSAGNMTPGHSKNSRLPKAQSRLWTRLCEPFVSARTFYVCGLFAEHVNGKQDDWQDEHKNEPQGQITDYSTREELRKHVYQSNTQLRDI</sequence>
<dbReference type="AlphaFoldDB" id="A0A3M7RV61"/>
<comment type="caution">
    <text evidence="2">The sequence shown here is derived from an EMBL/GenBank/DDBJ whole genome shotgun (WGS) entry which is preliminary data.</text>
</comment>
<protein>
    <submittedName>
        <fullName evidence="2">Uncharacterized protein</fullName>
    </submittedName>
</protein>
<feature type="region of interest" description="Disordered" evidence="1">
    <location>
        <begin position="60"/>
        <end position="82"/>
    </location>
</feature>
<organism evidence="2 3">
    <name type="scientific">Brachionus plicatilis</name>
    <name type="common">Marine rotifer</name>
    <name type="synonym">Brachionus muelleri</name>
    <dbReference type="NCBI Taxonomy" id="10195"/>
    <lineage>
        <taxon>Eukaryota</taxon>
        <taxon>Metazoa</taxon>
        <taxon>Spiralia</taxon>
        <taxon>Gnathifera</taxon>
        <taxon>Rotifera</taxon>
        <taxon>Eurotatoria</taxon>
        <taxon>Monogononta</taxon>
        <taxon>Pseudotrocha</taxon>
        <taxon>Ploima</taxon>
        <taxon>Brachionidae</taxon>
        <taxon>Brachionus</taxon>
    </lineage>
</organism>
<feature type="compositionally biased region" description="Basic and acidic residues" evidence="1">
    <location>
        <begin position="60"/>
        <end position="69"/>
    </location>
</feature>
<gene>
    <name evidence="2" type="ORF">BpHYR1_010862</name>
</gene>
<accession>A0A3M7RV61</accession>
<dbReference type="EMBL" id="REGN01002541">
    <property type="protein sequence ID" value="RNA27453.1"/>
    <property type="molecule type" value="Genomic_DNA"/>
</dbReference>
<name>A0A3M7RV61_BRAPC</name>
<evidence type="ECO:0000256" key="1">
    <source>
        <dbReference type="SAM" id="MobiDB-lite"/>
    </source>
</evidence>
<dbReference type="Proteomes" id="UP000276133">
    <property type="component" value="Unassembled WGS sequence"/>
</dbReference>
<proteinExistence type="predicted"/>
<feature type="compositionally biased region" description="Polar residues" evidence="1">
    <location>
        <begin position="10"/>
        <end position="19"/>
    </location>
</feature>